<dbReference type="Proteomes" id="UP001597244">
    <property type="component" value="Unassembled WGS sequence"/>
</dbReference>
<dbReference type="InterPro" id="IPR008265">
    <property type="entry name" value="Lipase_GDSL_AS"/>
</dbReference>
<dbReference type="InterPro" id="IPR013830">
    <property type="entry name" value="SGNH_hydro"/>
</dbReference>
<dbReference type="Pfam" id="PF13472">
    <property type="entry name" value="Lipase_GDSL_2"/>
    <property type="match status" value="1"/>
</dbReference>
<protein>
    <submittedName>
        <fullName evidence="2">SGNH/GDSL hydrolase family protein</fullName>
        <ecNumber evidence="2">3.1.-.-</ecNumber>
    </submittedName>
</protein>
<organism evidence="2 3">
    <name type="scientific">Lapidilactobacillus mulanensis</name>
    <dbReference type="NCBI Taxonomy" id="2485999"/>
    <lineage>
        <taxon>Bacteria</taxon>
        <taxon>Bacillati</taxon>
        <taxon>Bacillota</taxon>
        <taxon>Bacilli</taxon>
        <taxon>Lactobacillales</taxon>
        <taxon>Lactobacillaceae</taxon>
        <taxon>Lapidilactobacillus</taxon>
    </lineage>
</organism>
<dbReference type="SUPFAM" id="SSF52266">
    <property type="entry name" value="SGNH hydrolase"/>
    <property type="match status" value="1"/>
</dbReference>
<dbReference type="RefSeq" id="WP_125577027.1">
    <property type="nucleotide sequence ID" value="NZ_JBHTOF010000104.1"/>
</dbReference>
<evidence type="ECO:0000259" key="1">
    <source>
        <dbReference type="Pfam" id="PF13472"/>
    </source>
</evidence>
<dbReference type="PROSITE" id="PS01098">
    <property type="entry name" value="LIPASE_GDSL_SER"/>
    <property type="match status" value="1"/>
</dbReference>
<evidence type="ECO:0000313" key="2">
    <source>
        <dbReference type="EMBL" id="MFD1466521.1"/>
    </source>
</evidence>
<gene>
    <name evidence="2" type="ORF">ACFQ4L_10650</name>
</gene>
<proteinExistence type="predicted"/>
<dbReference type="GO" id="GO:0016787">
    <property type="term" value="F:hydrolase activity"/>
    <property type="evidence" value="ECO:0007669"/>
    <property type="project" value="UniProtKB-KW"/>
</dbReference>
<feature type="domain" description="SGNH hydrolase-type esterase" evidence="1">
    <location>
        <begin position="11"/>
        <end position="202"/>
    </location>
</feature>
<name>A0ABW4DSS0_9LACO</name>
<keyword evidence="2" id="KW-0378">Hydrolase</keyword>
<dbReference type="EMBL" id="JBHTOF010000104">
    <property type="protein sequence ID" value="MFD1466521.1"/>
    <property type="molecule type" value="Genomic_DNA"/>
</dbReference>
<reference evidence="3" key="1">
    <citation type="journal article" date="2019" name="Int. J. Syst. Evol. Microbiol.">
        <title>The Global Catalogue of Microorganisms (GCM) 10K type strain sequencing project: providing services to taxonomists for standard genome sequencing and annotation.</title>
        <authorList>
            <consortium name="The Broad Institute Genomics Platform"/>
            <consortium name="The Broad Institute Genome Sequencing Center for Infectious Disease"/>
            <person name="Wu L."/>
            <person name="Ma J."/>
        </authorList>
    </citation>
    <scope>NUCLEOTIDE SEQUENCE [LARGE SCALE GENOMIC DNA]</scope>
    <source>
        <strain evidence="3">CCM 8951</strain>
    </source>
</reference>
<evidence type="ECO:0000313" key="3">
    <source>
        <dbReference type="Proteomes" id="UP001597244"/>
    </source>
</evidence>
<dbReference type="InterPro" id="IPR051532">
    <property type="entry name" value="Ester_Hydrolysis_Enzymes"/>
</dbReference>
<dbReference type="Gene3D" id="3.40.50.1110">
    <property type="entry name" value="SGNH hydrolase"/>
    <property type="match status" value="1"/>
</dbReference>
<dbReference type="CDD" id="cd01834">
    <property type="entry name" value="SGNH_hydrolase_like_2"/>
    <property type="match status" value="1"/>
</dbReference>
<dbReference type="InterPro" id="IPR036514">
    <property type="entry name" value="SGNH_hydro_sf"/>
</dbReference>
<dbReference type="EC" id="3.1.-.-" evidence="2"/>
<sequence>MLLRKNKKLIFIGDSVTDAGRNYSADMAGYDSWGNGYVNLINGALTATYPDYQTMVINKGVNGNDILKLATRWQQDVLDLKPDYVSILIGVNDAWRHFDTAVFQQRDDLVDVALYTRTYQKLINQTRSVTDKIIVVGPFMFEPNRTEPMRAMVDQFAVVARQLADKNELLYIDVQSKIDRFLTQNSSYILTQDRVHPNFQGNMLVATTWLNAIDFDWKRGE</sequence>
<dbReference type="PANTHER" id="PTHR30383:SF5">
    <property type="entry name" value="SGNH HYDROLASE-TYPE ESTERASE DOMAIN-CONTAINING PROTEIN"/>
    <property type="match status" value="1"/>
</dbReference>
<dbReference type="PANTHER" id="PTHR30383">
    <property type="entry name" value="THIOESTERASE 1/PROTEASE 1/LYSOPHOSPHOLIPASE L1"/>
    <property type="match status" value="1"/>
</dbReference>
<keyword evidence="3" id="KW-1185">Reference proteome</keyword>
<comment type="caution">
    <text evidence="2">The sequence shown here is derived from an EMBL/GenBank/DDBJ whole genome shotgun (WGS) entry which is preliminary data.</text>
</comment>
<accession>A0ABW4DSS0</accession>